<gene>
    <name evidence="2" type="ORF">M422DRAFT_67860</name>
</gene>
<dbReference type="InterPro" id="IPR000639">
    <property type="entry name" value="Epox_hydrolase-like"/>
</dbReference>
<feature type="domain" description="AB hydrolase-1" evidence="1">
    <location>
        <begin position="32"/>
        <end position="150"/>
    </location>
</feature>
<dbReference type="SUPFAM" id="SSF53474">
    <property type="entry name" value="alpha/beta-Hydrolases"/>
    <property type="match status" value="1"/>
</dbReference>
<dbReference type="Pfam" id="PF00561">
    <property type="entry name" value="Abhydrolase_1"/>
    <property type="match status" value="1"/>
</dbReference>
<dbReference type="PRINTS" id="PR00412">
    <property type="entry name" value="EPOXHYDRLASE"/>
</dbReference>
<dbReference type="InterPro" id="IPR029058">
    <property type="entry name" value="AB_hydrolase_fold"/>
</dbReference>
<dbReference type="InterPro" id="IPR050266">
    <property type="entry name" value="AB_hydrolase_sf"/>
</dbReference>
<dbReference type="PANTHER" id="PTHR43798:SF33">
    <property type="entry name" value="HYDROLASE, PUTATIVE (AFU_ORTHOLOGUE AFUA_2G14860)-RELATED"/>
    <property type="match status" value="1"/>
</dbReference>
<accession>A0A0C9V9B7</accession>
<dbReference type="GO" id="GO:0046464">
    <property type="term" value="P:acylglycerol catabolic process"/>
    <property type="evidence" value="ECO:0007669"/>
    <property type="project" value="TreeGrafter"/>
</dbReference>
<reference evidence="2 3" key="1">
    <citation type="submission" date="2014-06" db="EMBL/GenBank/DDBJ databases">
        <title>Evolutionary Origins and Diversification of the Mycorrhizal Mutualists.</title>
        <authorList>
            <consortium name="DOE Joint Genome Institute"/>
            <consortium name="Mycorrhizal Genomics Consortium"/>
            <person name="Kohler A."/>
            <person name="Kuo A."/>
            <person name="Nagy L.G."/>
            <person name="Floudas D."/>
            <person name="Copeland A."/>
            <person name="Barry K.W."/>
            <person name="Cichocki N."/>
            <person name="Veneault-Fourrey C."/>
            <person name="LaButti K."/>
            <person name="Lindquist E.A."/>
            <person name="Lipzen A."/>
            <person name="Lundell T."/>
            <person name="Morin E."/>
            <person name="Murat C."/>
            <person name="Riley R."/>
            <person name="Ohm R."/>
            <person name="Sun H."/>
            <person name="Tunlid A."/>
            <person name="Henrissat B."/>
            <person name="Grigoriev I.V."/>
            <person name="Hibbett D.S."/>
            <person name="Martin F."/>
        </authorList>
    </citation>
    <scope>NUCLEOTIDE SEQUENCE [LARGE SCALE GENOMIC DNA]</scope>
    <source>
        <strain evidence="2 3">SS14</strain>
    </source>
</reference>
<proteinExistence type="predicted"/>
<dbReference type="PRINTS" id="PR00111">
    <property type="entry name" value="ABHYDROLASE"/>
</dbReference>
<dbReference type="OrthoDB" id="6431331at2759"/>
<name>A0A0C9V9B7_SPHS4</name>
<evidence type="ECO:0000259" key="1">
    <source>
        <dbReference type="Pfam" id="PF00561"/>
    </source>
</evidence>
<dbReference type="Proteomes" id="UP000054279">
    <property type="component" value="Unassembled WGS sequence"/>
</dbReference>
<sequence>MAFADFKQDLTSVTSGAKINTYYRPAPTPGKPTILLLHGFPQNALMWKDFVLEVPEEYPVLVADLPGYGLSTKSPSPSGDSFSHSKREWAKDIIEAIDVVLPGSPTQLIVFGHDRGGRLAYRLALDFPERVKAIGVLDMVPTSFMWGAMNLDNNLHKETRASWHWVFLSAPRPFPETFISTQASFFFTNIMRGGTGPAARDRPNWSNWAYDSINQYTDPELGYDRVVGICEDYRAGATHDLVFDLEDGLNPKEPKKVFKVPILALSSVFLRARLPVDEIWKSVGEEGLVESYQIGDEKTGHFFVNEETEEVGRRLREWLVKI</sequence>
<protein>
    <recommendedName>
        <fullName evidence="1">AB hydrolase-1 domain-containing protein</fullName>
    </recommendedName>
</protein>
<organism evidence="2 3">
    <name type="scientific">Sphaerobolus stellatus (strain SS14)</name>
    <dbReference type="NCBI Taxonomy" id="990650"/>
    <lineage>
        <taxon>Eukaryota</taxon>
        <taxon>Fungi</taxon>
        <taxon>Dikarya</taxon>
        <taxon>Basidiomycota</taxon>
        <taxon>Agaricomycotina</taxon>
        <taxon>Agaricomycetes</taxon>
        <taxon>Phallomycetidae</taxon>
        <taxon>Geastrales</taxon>
        <taxon>Sphaerobolaceae</taxon>
        <taxon>Sphaerobolus</taxon>
    </lineage>
</organism>
<evidence type="ECO:0000313" key="2">
    <source>
        <dbReference type="EMBL" id="KIJ43579.1"/>
    </source>
</evidence>
<dbReference type="GO" id="GO:0016020">
    <property type="term" value="C:membrane"/>
    <property type="evidence" value="ECO:0007669"/>
    <property type="project" value="TreeGrafter"/>
</dbReference>
<evidence type="ECO:0000313" key="3">
    <source>
        <dbReference type="Proteomes" id="UP000054279"/>
    </source>
</evidence>
<dbReference type="GO" id="GO:0047372">
    <property type="term" value="F:monoacylglycerol lipase activity"/>
    <property type="evidence" value="ECO:0007669"/>
    <property type="project" value="TreeGrafter"/>
</dbReference>
<dbReference type="PANTHER" id="PTHR43798">
    <property type="entry name" value="MONOACYLGLYCEROL LIPASE"/>
    <property type="match status" value="1"/>
</dbReference>
<dbReference type="EMBL" id="KN837122">
    <property type="protein sequence ID" value="KIJ43579.1"/>
    <property type="molecule type" value="Genomic_DNA"/>
</dbReference>
<dbReference type="AlphaFoldDB" id="A0A0C9V9B7"/>
<dbReference type="InterPro" id="IPR000073">
    <property type="entry name" value="AB_hydrolase_1"/>
</dbReference>
<dbReference type="Gene3D" id="3.40.50.1820">
    <property type="entry name" value="alpha/beta hydrolase"/>
    <property type="match status" value="1"/>
</dbReference>
<dbReference type="HOGENOM" id="CLU_020336_7_1_1"/>
<keyword evidence="3" id="KW-1185">Reference proteome</keyword>